<dbReference type="InterPro" id="IPR007219">
    <property type="entry name" value="XnlR_reg_dom"/>
</dbReference>
<dbReference type="CDD" id="cd12148">
    <property type="entry name" value="fungal_TF_MHR"/>
    <property type="match status" value="1"/>
</dbReference>
<dbReference type="PANTHER" id="PTHR31001">
    <property type="entry name" value="UNCHARACTERIZED TRANSCRIPTIONAL REGULATORY PROTEIN"/>
    <property type="match status" value="1"/>
</dbReference>
<gene>
    <name evidence="5" type="ORF">VFPPC_11162</name>
</gene>
<evidence type="ECO:0000256" key="2">
    <source>
        <dbReference type="ARBA" id="ARBA00023242"/>
    </source>
</evidence>
<dbReference type="InterPro" id="IPR050613">
    <property type="entry name" value="Sec_Metabolite_Reg"/>
</dbReference>
<organism evidence="5 6">
    <name type="scientific">Pochonia chlamydosporia 170</name>
    <dbReference type="NCBI Taxonomy" id="1380566"/>
    <lineage>
        <taxon>Eukaryota</taxon>
        <taxon>Fungi</taxon>
        <taxon>Dikarya</taxon>
        <taxon>Ascomycota</taxon>
        <taxon>Pezizomycotina</taxon>
        <taxon>Sordariomycetes</taxon>
        <taxon>Hypocreomycetidae</taxon>
        <taxon>Hypocreales</taxon>
        <taxon>Clavicipitaceae</taxon>
        <taxon>Pochonia</taxon>
    </lineage>
</organism>
<evidence type="ECO:0000256" key="1">
    <source>
        <dbReference type="ARBA" id="ARBA00004123"/>
    </source>
</evidence>
<dbReference type="GO" id="GO:0005634">
    <property type="term" value="C:nucleus"/>
    <property type="evidence" value="ECO:0007669"/>
    <property type="project" value="UniProtKB-SubCell"/>
</dbReference>
<dbReference type="GO" id="GO:0006351">
    <property type="term" value="P:DNA-templated transcription"/>
    <property type="evidence" value="ECO:0007669"/>
    <property type="project" value="InterPro"/>
</dbReference>
<feature type="region of interest" description="Disordered" evidence="3">
    <location>
        <begin position="15"/>
        <end position="50"/>
    </location>
</feature>
<evidence type="ECO:0000313" key="6">
    <source>
        <dbReference type="Proteomes" id="UP000078397"/>
    </source>
</evidence>
<comment type="caution">
    <text evidence="5">The sequence shown here is derived from an EMBL/GenBank/DDBJ whole genome shotgun (WGS) entry which is preliminary data.</text>
</comment>
<sequence>MESCIYIIDQQPQRRLKFTPPASPSPRLSTAHRQSREPRNEISRDYSPQPDNNVGYLGATSFSAVFQDTQTILPQSETTPDQAEDLQFAIFEDQPNARSVGILQSIPDRATCNALFKLYVNPFDGWCRLAAQILNESLWISFGDVLEGERRRAGLTMMAKTLCRNSSIPLQEEHTDPIEWLRSFSGQKMRWESLGLLFCYWAMGTKSLAENVELRETQQLRETDRRRLLNKYTVSAGKCVDICKNGSTANSLLAVLLYRYAIVQSIISGDASIQFWRTHGELAALTSFLGLHVTPPSMINDHSISSEIKRRVYCVIFKSDKVVATFTGRPPLIGSRFATTPLPLDVSDEELLNSDGNSLANSPNVDENGWNNRGKIFSGTMMRAKMMINLIKEQILEISLQVAPCGDTHKILNDLRQRELDTLAQFPKVLIYRDIDVNDPDTDGPTLFARVILRLDHLQNMFFIERLLNKGSNVPGPEIIDISYEMISLTLIFWTHQDKLFGVSGDSEWLLMCYAAPAAGILCMELLHGRGSAPATPSRRNSSNPPITRSRLIQQLSLLVGFLDWVGPMAPNTQSCNSVKKAVRQVLDQALNEGSMPVATQMDWLGDTGVELSADVNDFFNFELLHTFDWLRPEGA</sequence>
<dbReference type="Pfam" id="PF04082">
    <property type="entry name" value="Fungal_trans"/>
    <property type="match status" value="1"/>
</dbReference>
<evidence type="ECO:0000259" key="4">
    <source>
        <dbReference type="SMART" id="SM00906"/>
    </source>
</evidence>
<name>A0A179FBQ3_METCM</name>
<dbReference type="AlphaFoldDB" id="A0A179FBQ3"/>
<reference evidence="5 6" key="1">
    <citation type="journal article" date="2016" name="PLoS Pathog.">
        <title>Biosynthesis of antibiotic leucinostatins in bio-control fungus Purpureocillium lilacinum and their inhibition on phytophthora revealed by genome mining.</title>
        <authorList>
            <person name="Wang G."/>
            <person name="Liu Z."/>
            <person name="Lin R."/>
            <person name="Li E."/>
            <person name="Mao Z."/>
            <person name="Ling J."/>
            <person name="Yang Y."/>
            <person name="Yin W.B."/>
            <person name="Xie B."/>
        </authorList>
    </citation>
    <scope>NUCLEOTIDE SEQUENCE [LARGE SCALE GENOMIC DNA]</scope>
    <source>
        <strain evidence="5">170</strain>
    </source>
</reference>
<dbReference type="EMBL" id="LSBJ02000006">
    <property type="protein sequence ID" value="OAQ62787.1"/>
    <property type="molecule type" value="Genomic_DNA"/>
</dbReference>
<dbReference type="GO" id="GO:0003677">
    <property type="term" value="F:DNA binding"/>
    <property type="evidence" value="ECO:0007669"/>
    <property type="project" value="InterPro"/>
</dbReference>
<dbReference type="PANTHER" id="PTHR31001:SF40">
    <property type="entry name" value="ZN(II)2CYS6 TRANSCRIPTION FACTOR (EUROFUNG)"/>
    <property type="match status" value="1"/>
</dbReference>
<dbReference type="STRING" id="1380566.A0A179FBQ3"/>
<keyword evidence="2" id="KW-0539">Nucleus</keyword>
<feature type="compositionally biased region" description="Basic and acidic residues" evidence="3">
    <location>
        <begin position="34"/>
        <end position="44"/>
    </location>
</feature>
<feature type="domain" description="Xylanolytic transcriptional activator regulatory" evidence="4">
    <location>
        <begin position="275"/>
        <end position="349"/>
    </location>
</feature>
<dbReference type="KEGG" id="pchm:VFPPC_11162"/>
<dbReference type="Proteomes" id="UP000078397">
    <property type="component" value="Unassembled WGS sequence"/>
</dbReference>
<accession>A0A179FBQ3</accession>
<evidence type="ECO:0000256" key="3">
    <source>
        <dbReference type="SAM" id="MobiDB-lite"/>
    </source>
</evidence>
<evidence type="ECO:0000313" key="5">
    <source>
        <dbReference type="EMBL" id="OAQ62787.1"/>
    </source>
</evidence>
<dbReference type="GO" id="GO:0008270">
    <property type="term" value="F:zinc ion binding"/>
    <property type="evidence" value="ECO:0007669"/>
    <property type="project" value="InterPro"/>
</dbReference>
<protein>
    <submittedName>
        <fullName evidence="5">Fungal specific transcription factor</fullName>
    </submittedName>
</protein>
<dbReference type="RefSeq" id="XP_018140367.1">
    <property type="nucleotide sequence ID" value="XM_018289422.1"/>
</dbReference>
<comment type="subcellular location">
    <subcellularLocation>
        <location evidence="1">Nucleus</location>
    </subcellularLocation>
</comment>
<dbReference type="OrthoDB" id="6612291at2759"/>
<dbReference type="SMART" id="SM00906">
    <property type="entry name" value="Fungal_trans"/>
    <property type="match status" value="1"/>
</dbReference>
<proteinExistence type="predicted"/>
<keyword evidence="6" id="KW-1185">Reference proteome</keyword>
<dbReference type="GeneID" id="28853416"/>